<dbReference type="PANTHER" id="PTHR43581">
    <property type="entry name" value="ATP/GTP PHOSPHATASE"/>
    <property type="match status" value="1"/>
</dbReference>
<dbReference type="InterPro" id="IPR027417">
    <property type="entry name" value="P-loop_NTPase"/>
</dbReference>
<dbReference type="InterPro" id="IPR051396">
    <property type="entry name" value="Bact_Antivir_Def_Nuclease"/>
</dbReference>
<dbReference type="RefSeq" id="WP_145998256.1">
    <property type="nucleotide sequence ID" value="NZ_FXZG01000008.1"/>
</dbReference>
<evidence type="ECO:0000313" key="3">
    <source>
        <dbReference type="Proteomes" id="UP000234289"/>
    </source>
</evidence>
<name>A0A2H1J308_BREAU</name>
<dbReference type="EMBL" id="FXZG01000008">
    <property type="protein sequence ID" value="SMX81855.1"/>
    <property type="molecule type" value="Genomic_DNA"/>
</dbReference>
<dbReference type="PANTHER" id="PTHR43581:SF2">
    <property type="entry name" value="EXCINUCLEASE ATPASE SUBUNIT"/>
    <property type="match status" value="1"/>
</dbReference>
<reference evidence="3" key="1">
    <citation type="submission" date="2017-03" db="EMBL/GenBank/DDBJ databases">
        <authorList>
            <person name="Monnet C."/>
        </authorList>
    </citation>
    <scope>NUCLEOTIDE SEQUENCE [LARGE SCALE GENOMIC DNA]</scope>
    <source>
        <strain evidence="3">CNRZ 920</strain>
    </source>
</reference>
<gene>
    <name evidence="2" type="ORF">BAUR920_01683</name>
</gene>
<dbReference type="InterPro" id="IPR003959">
    <property type="entry name" value="ATPase_AAA_core"/>
</dbReference>
<dbReference type="AlphaFoldDB" id="A0A2H1J308"/>
<dbReference type="GO" id="GO:0005524">
    <property type="term" value="F:ATP binding"/>
    <property type="evidence" value="ECO:0007669"/>
    <property type="project" value="InterPro"/>
</dbReference>
<dbReference type="GO" id="GO:0016887">
    <property type="term" value="F:ATP hydrolysis activity"/>
    <property type="evidence" value="ECO:0007669"/>
    <property type="project" value="InterPro"/>
</dbReference>
<protein>
    <submittedName>
        <fullName evidence="2">AAA domain-containing protein, putative AbiEii toxin, Type IV TA system</fullName>
    </submittedName>
</protein>
<dbReference type="Pfam" id="PF13304">
    <property type="entry name" value="AAA_21"/>
    <property type="match status" value="1"/>
</dbReference>
<evidence type="ECO:0000259" key="1">
    <source>
        <dbReference type="Pfam" id="PF13304"/>
    </source>
</evidence>
<dbReference type="Proteomes" id="UP000234289">
    <property type="component" value="Unassembled WGS sequence"/>
</dbReference>
<accession>A0A2H1J308</accession>
<proteinExistence type="predicted"/>
<dbReference type="SUPFAM" id="SSF52540">
    <property type="entry name" value="P-loop containing nucleoside triphosphate hydrolases"/>
    <property type="match status" value="1"/>
</dbReference>
<feature type="domain" description="ATPase AAA-type core" evidence="1">
    <location>
        <begin position="326"/>
        <end position="404"/>
    </location>
</feature>
<sequence>MDEPVFVVVDGVQPPSKIPGTFTLTIDNWDDYHFKTSYVLHFATADEVVEIGAVKVAKQGMEPKDPHTDLPNRFTALGDQYFSLGQDREYYAALEKLPNEIGHAALKTLRDVAQDPLIYERAQSEAVFETSLLRHVPELTVTNQFRRIISGKAQLTHYEFQYSMVPDTPIAPTLRLDFSVQPDRFPPTNVHVLIGANGVGKSKLLRDFVSTASGSLSSGTFSDQTSAAATNADELIFANVVHVAYSAFDKATSAPPESSHSPKIYIVGLTLKDSADLVDQFVTSLSVCMRGRRRERWLSAIATLSSADPLLADMHLDSLVTDSPTSPDSDARVVFAEMSSGHKIVVLTITRLVELVEERSLVLLDEPETHLHPPLLSALTRAISNLLLDRNGVAIVATHSPVVLQEVPRSCVWVVRRSGNDVRASRLPEESETFGESVSRLTSEVFGLDVNRTGYTKVLHDLLDENNGSAERVMEHLADQLGSEGQFVLSSLDYQRDNGSV</sequence>
<organism evidence="2 3">
    <name type="scientific">Brevibacterium aurantiacum</name>
    <dbReference type="NCBI Taxonomy" id="273384"/>
    <lineage>
        <taxon>Bacteria</taxon>
        <taxon>Bacillati</taxon>
        <taxon>Actinomycetota</taxon>
        <taxon>Actinomycetes</taxon>
        <taxon>Micrococcales</taxon>
        <taxon>Brevibacteriaceae</taxon>
        <taxon>Brevibacterium</taxon>
    </lineage>
</organism>
<dbReference type="Gene3D" id="3.40.50.300">
    <property type="entry name" value="P-loop containing nucleotide triphosphate hydrolases"/>
    <property type="match status" value="1"/>
</dbReference>
<evidence type="ECO:0000313" key="2">
    <source>
        <dbReference type="EMBL" id="SMX81855.1"/>
    </source>
</evidence>